<gene>
    <name evidence="1" type="ORF">CYMTET_17930</name>
</gene>
<dbReference type="InterPro" id="IPR038765">
    <property type="entry name" value="Papain-like_cys_pep_sf"/>
</dbReference>
<dbReference type="PANTHER" id="PTHR47112:SF1">
    <property type="entry name" value="PX DOMAIN-CONTAINING PROTEIN"/>
    <property type="match status" value="1"/>
</dbReference>
<dbReference type="EMBL" id="LGRX02008197">
    <property type="protein sequence ID" value="KAK3273858.1"/>
    <property type="molecule type" value="Genomic_DNA"/>
</dbReference>
<accession>A0AAE0L6F6</accession>
<evidence type="ECO:0000313" key="1">
    <source>
        <dbReference type="EMBL" id="KAK3273858.1"/>
    </source>
</evidence>
<organism evidence="1 2">
    <name type="scientific">Cymbomonas tetramitiformis</name>
    <dbReference type="NCBI Taxonomy" id="36881"/>
    <lineage>
        <taxon>Eukaryota</taxon>
        <taxon>Viridiplantae</taxon>
        <taxon>Chlorophyta</taxon>
        <taxon>Pyramimonadophyceae</taxon>
        <taxon>Pyramimonadales</taxon>
        <taxon>Pyramimonadaceae</taxon>
        <taxon>Cymbomonas</taxon>
    </lineage>
</organism>
<proteinExistence type="predicted"/>
<keyword evidence="2" id="KW-1185">Reference proteome</keyword>
<sequence>MKTPCPLRLPSCLRFQQSCYSSEVAPLQGLESLDNVRPEEFRHLCPLIKTGDIALLWHDSPATETGRRTLQVAIFAIPDLRKGATERKPALLTINSQLHPQLKAASSVVYSGTFEAIHIVHLKGVKDVSWDLVNDVIEAKPTHRRTEHSEDVARDWAMQSAAFSMNVLQTFGVLKRTLASSNAVTPEAFLDPKTLGFVNKIRLARFSQVLVPKICLGSAHFVAMAKEMADNVLHISDPPAEATVTYSELLPQLQTGDLVLFSGATVSGAVIKLFSNSRFSHVGIVIKDVHEFDPDEAFVWESSTNKAGLTDVVSGEVRHGVELLSLEAKVNSGWYDEVAIRHLMVPEDKRRGIATTLRRIQKEWQGRPYEISRLEMLNAIVDIEGVKMFENTKDLSSLFCSELVAEAYMELGLLSTELPSNEYVPEDFASAKLSQLLNGSHLTDEVFIKIWPRS</sequence>
<reference evidence="1 2" key="1">
    <citation type="journal article" date="2015" name="Genome Biol. Evol.">
        <title>Comparative Genomics of a Bacterivorous Green Alga Reveals Evolutionary Causalities and Consequences of Phago-Mixotrophic Mode of Nutrition.</title>
        <authorList>
            <person name="Burns J.A."/>
            <person name="Paasch A."/>
            <person name="Narechania A."/>
            <person name="Kim E."/>
        </authorList>
    </citation>
    <scope>NUCLEOTIDE SEQUENCE [LARGE SCALE GENOMIC DNA]</scope>
    <source>
        <strain evidence="1 2">PLY_AMNH</strain>
    </source>
</reference>
<name>A0AAE0L6F6_9CHLO</name>
<protein>
    <submittedName>
        <fullName evidence="1">Uncharacterized protein</fullName>
    </submittedName>
</protein>
<dbReference type="Gene3D" id="3.90.1720.10">
    <property type="entry name" value="endopeptidase domain like (from Nostoc punctiforme)"/>
    <property type="match status" value="1"/>
</dbReference>
<dbReference type="SUPFAM" id="SSF54001">
    <property type="entry name" value="Cysteine proteinases"/>
    <property type="match status" value="1"/>
</dbReference>
<evidence type="ECO:0000313" key="2">
    <source>
        <dbReference type="Proteomes" id="UP001190700"/>
    </source>
</evidence>
<dbReference type="AlphaFoldDB" id="A0AAE0L6F6"/>
<comment type="caution">
    <text evidence="1">The sequence shown here is derived from an EMBL/GenBank/DDBJ whole genome shotgun (WGS) entry which is preliminary data.</text>
</comment>
<dbReference type="Proteomes" id="UP001190700">
    <property type="component" value="Unassembled WGS sequence"/>
</dbReference>
<dbReference type="PANTHER" id="PTHR47112">
    <property type="entry name" value="PX DOMAIN-CONTAINING PROTEIN"/>
    <property type="match status" value="1"/>
</dbReference>